<name>A0A381QKU2_9ZZZZ</name>
<organism evidence="1">
    <name type="scientific">marine metagenome</name>
    <dbReference type="NCBI Taxonomy" id="408172"/>
    <lineage>
        <taxon>unclassified sequences</taxon>
        <taxon>metagenomes</taxon>
        <taxon>ecological metagenomes</taxon>
    </lineage>
</organism>
<evidence type="ECO:0008006" key="2">
    <source>
        <dbReference type="Google" id="ProtNLM"/>
    </source>
</evidence>
<reference evidence="1" key="1">
    <citation type="submission" date="2018-05" db="EMBL/GenBank/DDBJ databases">
        <authorList>
            <person name="Lanie J.A."/>
            <person name="Ng W.-L."/>
            <person name="Kazmierczak K.M."/>
            <person name="Andrzejewski T.M."/>
            <person name="Davidsen T.M."/>
            <person name="Wayne K.J."/>
            <person name="Tettelin H."/>
            <person name="Glass J.I."/>
            <person name="Rusch D."/>
            <person name="Podicherti R."/>
            <person name="Tsui H.-C.T."/>
            <person name="Winkler M.E."/>
        </authorList>
    </citation>
    <scope>NUCLEOTIDE SEQUENCE</scope>
</reference>
<gene>
    <name evidence="1" type="ORF">METZ01_LOCUS32805</name>
</gene>
<sequence length="220" mass="25943">MHDTTFLSGQLKEMGTKICDFFLVRNMIEKDVRDLLTDHIMKCHRRYRLAIKHKGEDVVLADPERYGYYRKDHSSVAYSMYGNLIMEDLLDTFTPIVEEITQLNLNPNYSYFSLYEHGNTLKKHIDREDCEVTLSICLGQSPEKPWPIYISEEKFNLESGDGVIYQGREHEHWREPYEGEYVAQVFFHWTDKDGPNGNTIFDGRPYLGHPTENVIDRRRP</sequence>
<dbReference type="EMBL" id="UINC01001407">
    <property type="protein sequence ID" value="SUZ79951.1"/>
    <property type="molecule type" value="Genomic_DNA"/>
</dbReference>
<proteinExistence type="predicted"/>
<evidence type="ECO:0000313" key="1">
    <source>
        <dbReference type="EMBL" id="SUZ79951.1"/>
    </source>
</evidence>
<accession>A0A381QKU2</accession>
<dbReference type="AlphaFoldDB" id="A0A381QKU2"/>
<protein>
    <recommendedName>
        <fullName evidence="2">Fe2OG dioxygenase domain-containing protein</fullName>
    </recommendedName>
</protein>